<evidence type="ECO:0000256" key="2">
    <source>
        <dbReference type="ARBA" id="ARBA00022578"/>
    </source>
</evidence>
<comment type="similarity">
    <text evidence="1">Belongs to the transposase 11 family.</text>
</comment>
<evidence type="ECO:0000256" key="3">
    <source>
        <dbReference type="ARBA" id="ARBA00023125"/>
    </source>
</evidence>
<dbReference type="AlphaFoldDB" id="A0A642KHW4"/>
<reference evidence="6 7" key="1">
    <citation type="journal article" date="2019" name="Nat. Med.">
        <title>A library of human gut bacterial isolates paired with longitudinal multiomics data enables mechanistic microbiome research.</title>
        <authorList>
            <person name="Poyet M."/>
            <person name="Groussin M."/>
            <person name="Gibbons S.M."/>
            <person name="Avila-Pacheco J."/>
            <person name="Jiang X."/>
            <person name="Kearney S.M."/>
            <person name="Perrotta A.R."/>
            <person name="Berdy B."/>
            <person name="Zhao S."/>
            <person name="Lieberman T.D."/>
            <person name="Swanson P.K."/>
            <person name="Smith M."/>
            <person name="Roesemann S."/>
            <person name="Alexander J.E."/>
            <person name="Rich S.A."/>
            <person name="Livny J."/>
            <person name="Vlamakis H."/>
            <person name="Clish C."/>
            <person name="Bullock K."/>
            <person name="Deik A."/>
            <person name="Scott J."/>
            <person name="Pierce K.A."/>
            <person name="Xavier R.J."/>
            <person name="Alm E.J."/>
        </authorList>
    </citation>
    <scope>NUCLEOTIDE SEQUENCE [LARGE SCALE GENOMIC DNA]</scope>
    <source>
        <strain evidence="6 7">BIOML-A7</strain>
    </source>
</reference>
<keyword evidence="3" id="KW-0238">DNA-binding</keyword>
<organism evidence="6 7">
    <name type="scientific">Bacteroides fragilis</name>
    <dbReference type="NCBI Taxonomy" id="817"/>
    <lineage>
        <taxon>Bacteria</taxon>
        <taxon>Pseudomonadati</taxon>
        <taxon>Bacteroidota</taxon>
        <taxon>Bacteroidia</taxon>
        <taxon>Bacteroidales</taxon>
        <taxon>Bacteroidaceae</taxon>
        <taxon>Bacteroides</taxon>
    </lineage>
</organism>
<dbReference type="Gene3D" id="3.90.350.10">
    <property type="entry name" value="Transposase Inhibitor Protein From Tn5, Chain A, domain 1"/>
    <property type="match status" value="1"/>
</dbReference>
<keyword evidence="2" id="KW-0815">Transposition</keyword>
<name>A0A642KHW4_BACFG</name>
<dbReference type="InterPro" id="IPR047952">
    <property type="entry name" value="Transpos_IS4"/>
</dbReference>
<dbReference type="EMBL" id="VWAW01000055">
    <property type="protein sequence ID" value="KAA5166222.1"/>
    <property type="molecule type" value="Genomic_DNA"/>
</dbReference>
<dbReference type="Pfam" id="PF01609">
    <property type="entry name" value="DDE_Tnp_1"/>
    <property type="match status" value="1"/>
</dbReference>
<dbReference type="Proteomes" id="UP000436803">
    <property type="component" value="Unassembled WGS sequence"/>
</dbReference>
<protein>
    <submittedName>
        <fullName evidence="6">IS4 family transposase</fullName>
    </submittedName>
</protein>
<dbReference type="InterPro" id="IPR002559">
    <property type="entry name" value="Transposase_11"/>
</dbReference>
<gene>
    <name evidence="6" type="ORF">F2Z29_23865</name>
</gene>
<evidence type="ECO:0000256" key="4">
    <source>
        <dbReference type="ARBA" id="ARBA00023172"/>
    </source>
</evidence>
<feature type="domain" description="Transposase IS4-like" evidence="5">
    <location>
        <begin position="148"/>
        <end position="368"/>
    </location>
</feature>
<dbReference type="GO" id="GO:0003677">
    <property type="term" value="F:DNA binding"/>
    <property type="evidence" value="ECO:0007669"/>
    <property type="project" value="UniProtKB-KW"/>
</dbReference>
<evidence type="ECO:0000313" key="6">
    <source>
        <dbReference type="EMBL" id="KAA5166222.1"/>
    </source>
</evidence>
<evidence type="ECO:0000313" key="7">
    <source>
        <dbReference type="Proteomes" id="UP000436803"/>
    </source>
</evidence>
<dbReference type="GO" id="GO:0006313">
    <property type="term" value="P:DNA transposition"/>
    <property type="evidence" value="ECO:0007669"/>
    <property type="project" value="InterPro"/>
</dbReference>
<evidence type="ECO:0000256" key="1">
    <source>
        <dbReference type="ARBA" id="ARBA00010075"/>
    </source>
</evidence>
<dbReference type="SUPFAM" id="SSF53098">
    <property type="entry name" value="Ribonuclease H-like"/>
    <property type="match status" value="1"/>
</dbReference>
<evidence type="ECO:0000259" key="5">
    <source>
        <dbReference type="Pfam" id="PF01609"/>
    </source>
</evidence>
<dbReference type="PANTHER" id="PTHR33258">
    <property type="entry name" value="TRANSPOSASE INSL FOR INSERTION SEQUENCE ELEMENT IS186A-RELATED"/>
    <property type="match status" value="1"/>
</dbReference>
<dbReference type="GO" id="GO:0004803">
    <property type="term" value="F:transposase activity"/>
    <property type="evidence" value="ECO:0007669"/>
    <property type="project" value="InterPro"/>
</dbReference>
<keyword evidence="4" id="KW-0233">DNA recombination</keyword>
<dbReference type="InterPro" id="IPR012337">
    <property type="entry name" value="RNaseH-like_sf"/>
</dbReference>
<dbReference type="NCBIfam" id="NF033592">
    <property type="entry name" value="transpos_IS4_1"/>
    <property type="match status" value="1"/>
</dbReference>
<comment type="caution">
    <text evidence="6">The sequence shown here is derived from an EMBL/GenBank/DDBJ whole genome shotgun (WGS) entry which is preliminary data.</text>
</comment>
<dbReference type="PANTHER" id="PTHR33258:SF1">
    <property type="entry name" value="TRANSPOSASE INSL FOR INSERTION SEQUENCE ELEMENT IS186A-RELATED"/>
    <property type="match status" value="1"/>
</dbReference>
<accession>A0A642KHW4</accession>
<proteinExistence type="inferred from homology"/>
<sequence length="422" mass="49239">MKDKKVRAIDILRMIPYEELAKLSMSTKVDYCAKTLSGERVFYLLVYAFLAADEVSQRKLETVFNTDMFKTLFNISLDARITHGSISTRLSRIDLTFFEKSYELIYQRFSRMYTREEALPMNLIRVDSSMVAETCNKLKRGFTVGKKPGGEKTSRRQIKYTMAYDGFSAKLAEVFSDSTYLSEDMAMPEVVMRLIKKDTGHENLYVLDRGFSSLRNYENVTAHDGKFVGRIKTNRKMEVLRSLMDENTDRDLGSLELQDDIAVRLYDGEKREFSATAYRVVKARFKVPRDTTRPANKGKVKRVENEVYLITNDFDLSAKQISEAYKRRWDIEIFFKFLKQNLSFSHFVSTSENGIKVILYMTLITAMLVMIYKRENEMGYTIGKFSFFMEMQDWIVKLMATLQNEKLSLLAYEDMKLRARIP</sequence>